<dbReference type="Proteomes" id="UP000002710">
    <property type="component" value="Chromosome"/>
</dbReference>
<evidence type="ECO:0000256" key="1">
    <source>
        <dbReference type="PROSITE-ProRule" id="PRU00169"/>
    </source>
</evidence>
<dbReference type="CDD" id="cd17534">
    <property type="entry name" value="REC_DC-like"/>
    <property type="match status" value="1"/>
</dbReference>
<dbReference type="Gene3D" id="3.30.450.20">
    <property type="entry name" value="PAS domain"/>
    <property type="match status" value="2"/>
</dbReference>
<dbReference type="PROSITE" id="PS50887">
    <property type="entry name" value="GGDEF"/>
    <property type="match status" value="1"/>
</dbReference>
<dbReference type="EMBL" id="CP000112">
    <property type="protein sequence ID" value="ABB38428.1"/>
    <property type="molecule type" value="Genomic_DNA"/>
</dbReference>
<protein>
    <submittedName>
        <fullName evidence="6">Response regulator receiver modulated diguanylate cyclase with PAS/PAC sensor</fullName>
    </submittedName>
</protein>
<dbReference type="SUPFAM" id="SSF52172">
    <property type="entry name" value="CheY-like"/>
    <property type="match status" value="1"/>
</dbReference>
<accession>Q311G8</accession>
<dbReference type="SUPFAM" id="SSF55073">
    <property type="entry name" value="Nucleotide cyclase"/>
    <property type="match status" value="1"/>
</dbReference>
<dbReference type="SUPFAM" id="SSF55785">
    <property type="entry name" value="PYP-like sensor domain (PAS domain)"/>
    <property type="match status" value="2"/>
</dbReference>
<dbReference type="SMART" id="SM00267">
    <property type="entry name" value="GGDEF"/>
    <property type="match status" value="1"/>
</dbReference>
<keyword evidence="8" id="KW-0002">3D-structure</keyword>
<dbReference type="FunFam" id="3.30.70.270:FF:000001">
    <property type="entry name" value="Diguanylate cyclase domain protein"/>
    <property type="match status" value="1"/>
</dbReference>
<dbReference type="InterPro" id="IPR000160">
    <property type="entry name" value="GGDEF_dom"/>
</dbReference>
<dbReference type="GO" id="GO:0000160">
    <property type="term" value="P:phosphorelay signal transduction system"/>
    <property type="evidence" value="ECO:0007669"/>
    <property type="project" value="InterPro"/>
</dbReference>
<dbReference type="NCBIfam" id="TIGR00254">
    <property type="entry name" value="GGDEF"/>
    <property type="match status" value="1"/>
</dbReference>
<evidence type="ECO:0007829" key="8">
    <source>
        <dbReference type="PDB" id="3CG0"/>
    </source>
</evidence>
<dbReference type="InterPro" id="IPR029787">
    <property type="entry name" value="Nucleotide_cyclase"/>
</dbReference>
<dbReference type="InterPro" id="IPR001789">
    <property type="entry name" value="Sig_transdc_resp-reg_receiver"/>
</dbReference>
<dbReference type="InterPro" id="IPR000700">
    <property type="entry name" value="PAS-assoc_C"/>
</dbReference>
<dbReference type="InterPro" id="IPR035965">
    <property type="entry name" value="PAS-like_dom_sf"/>
</dbReference>
<dbReference type="PROSITE" id="PS50113">
    <property type="entry name" value="PAC"/>
    <property type="match status" value="1"/>
</dbReference>
<keyword evidence="7" id="KW-1185">Reference proteome</keyword>
<feature type="domain" description="GGDEF" evidence="5">
    <location>
        <begin position="420"/>
        <end position="554"/>
    </location>
</feature>
<feature type="domain" description="PAS" evidence="3">
    <location>
        <begin position="261"/>
        <end position="298"/>
    </location>
</feature>
<feature type="domain" description="PAC" evidence="4">
    <location>
        <begin position="336"/>
        <end position="388"/>
    </location>
</feature>
<dbReference type="HOGENOM" id="CLU_000445_11_28_7"/>
<name>Q311G8_OLEA2</name>
<dbReference type="Pfam" id="PF00989">
    <property type="entry name" value="PAS"/>
    <property type="match status" value="1"/>
</dbReference>
<proteinExistence type="evidence at protein level"/>
<dbReference type="eggNOG" id="COG5001">
    <property type="taxonomic scope" value="Bacteria"/>
</dbReference>
<dbReference type="EvolutionaryTrace" id="Q311G8"/>
<dbReference type="KEGG" id="dde:Dde_1631"/>
<dbReference type="CDD" id="cd01949">
    <property type="entry name" value="GGDEF"/>
    <property type="match status" value="1"/>
</dbReference>
<dbReference type="STRING" id="207559.Dde_1631"/>
<reference evidence="8" key="1">
    <citation type="submission" date="2008-03" db="PDB data bank">
        <title>Crystal Structure of Signal Receiver Domain of Modulated Diguanylate Cyclase from Desulfovibrio desulfuricans.</title>
        <authorList>
            <person name="Patskovsky Y."/>
            <person name="Bonanno J.B."/>
            <person name="Romero R."/>
            <person name="Gilmore M."/>
            <person name="Chang S."/>
            <person name="Groshong C."/>
            <person name="Koss J."/>
            <person name="Wasserman S.R."/>
            <person name="Sauder J.M."/>
            <person name="Burley S.K."/>
            <person name="Almo S.C."/>
        </authorList>
    </citation>
    <scope>X-RAY CRYSTALLOGRAPHY (2.15 ANGSTROMS) OF 2-130</scope>
</reference>
<organism evidence="6 7">
    <name type="scientific">Oleidesulfovibrio alaskensis (strain ATCC BAA-1058 / DSM 17464 / G20)</name>
    <name type="common">Desulfovibrio alaskensis</name>
    <dbReference type="NCBI Taxonomy" id="207559"/>
    <lineage>
        <taxon>Bacteria</taxon>
        <taxon>Pseudomonadati</taxon>
        <taxon>Thermodesulfobacteriota</taxon>
        <taxon>Desulfovibrionia</taxon>
        <taxon>Desulfovibrionales</taxon>
        <taxon>Desulfovibrionaceae</taxon>
        <taxon>Oleidesulfovibrio</taxon>
    </lineage>
</organism>
<dbReference type="InterPro" id="IPR043128">
    <property type="entry name" value="Rev_trsase/Diguanyl_cyclase"/>
</dbReference>
<evidence type="ECO:0000313" key="7">
    <source>
        <dbReference type="Proteomes" id="UP000002710"/>
    </source>
</evidence>
<dbReference type="PDBsum" id="3CG0"/>
<dbReference type="Pfam" id="PF13188">
    <property type="entry name" value="PAS_8"/>
    <property type="match status" value="1"/>
</dbReference>
<evidence type="ECO:0000259" key="3">
    <source>
        <dbReference type="PROSITE" id="PS50112"/>
    </source>
</evidence>
<dbReference type="GO" id="GO:0006355">
    <property type="term" value="P:regulation of DNA-templated transcription"/>
    <property type="evidence" value="ECO:0007669"/>
    <property type="project" value="InterPro"/>
</dbReference>
<keyword evidence="1" id="KW-0597">Phosphoprotein</keyword>
<dbReference type="AlphaFoldDB" id="Q311G8"/>
<dbReference type="Pfam" id="PF00990">
    <property type="entry name" value="GGDEF"/>
    <property type="match status" value="1"/>
</dbReference>
<reference evidence="6 7" key="2">
    <citation type="journal article" date="2011" name="J. Bacteriol.">
        <title>Complete genome sequence and updated annotation of Desulfovibrio alaskensis G20.</title>
        <authorList>
            <person name="Hauser L.J."/>
            <person name="Land M.L."/>
            <person name="Brown S.D."/>
            <person name="Larimer F."/>
            <person name="Keller K.L."/>
            <person name="Rapp-Giles B.J."/>
            <person name="Price M.N."/>
            <person name="Lin M."/>
            <person name="Bruce D.C."/>
            <person name="Detter J.C."/>
            <person name="Tapia R."/>
            <person name="Han C.S."/>
            <person name="Goodwin L.A."/>
            <person name="Cheng J.F."/>
            <person name="Pitluck S."/>
            <person name="Copeland A."/>
            <person name="Lucas S."/>
            <person name="Nolan M."/>
            <person name="Lapidus A.L."/>
            <person name="Palumbo A.V."/>
            <person name="Wall J.D."/>
        </authorList>
    </citation>
    <scope>NUCLEOTIDE SEQUENCE [LARGE SCALE GENOMIC DNA]</scope>
    <source>
        <strain evidence="7">ATCC BAA 1058 / DSM 17464 / G20</strain>
    </source>
</reference>
<dbReference type="RefSeq" id="WP_011367582.1">
    <property type="nucleotide sequence ID" value="NC_007519.1"/>
</dbReference>
<evidence type="ECO:0000259" key="5">
    <source>
        <dbReference type="PROSITE" id="PS50887"/>
    </source>
</evidence>
<dbReference type="SMART" id="SM00091">
    <property type="entry name" value="PAS"/>
    <property type="match status" value="2"/>
</dbReference>
<dbReference type="Pfam" id="PF00072">
    <property type="entry name" value="Response_reg"/>
    <property type="match status" value="1"/>
</dbReference>
<dbReference type="Gene3D" id="3.40.50.2300">
    <property type="match status" value="1"/>
</dbReference>
<dbReference type="InterPro" id="IPR013767">
    <property type="entry name" value="PAS_fold"/>
</dbReference>
<dbReference type="InterPro" id="IPR011006">
    <property type="entry name" value="CheY-like_superfamily"/>
</dbReference>
<dbReference type="SMR" id="Q311G8"/>
<dbReference type="SMART" id="SM00448">
    <property type="entry name" value="REC"/>
    <property type="match status" value="1"/>
</dbReference>
<gene>
    <name evidence="6" type="ordered locus">Dde_1631</name>
</gene>
<dbReference type="eggNOG" id="COG0784">
    <property type="taxonomic scope" value="Bacteria"/>
</dbReference>
<dbReference type="Gene3D" id="3.30.70.270">
    <property type="match status" value="1"/>
</dbReference>
<sequence length="561" mass="61074">MTASDDLPGVLIVEDGRLAAATLRIQLESLGYDVLGVFDNGEEAVRCAPDLRPDIALVDIMLCGALDGVETAARLAAGCNLPIIFITSSQDVETFQRAKRVNPFGYLAKPVAADTLHRSIEMAIHKKKLEQRLLESEARYRLIVESLNDGLAILDAGYHIRYCNTKLVAMLQNTGAVALHAPFTSLLHPGSVSRFLLTAQSAATSGFASFGGNLQAVDDVALPVRVGVSCRKAEGNRQSEYVCVLTDVSELVASAAAQREAEAKYRTIFENAHEGIFQARADGRFLEVNPSMAALFGFPDAATMLHEVPSLCALFATGAEQGEHCLPFLASQESVHGFQLQLMTRKGDTVWVELSCHTVLDAAGNVNRLEGMIIDVTERRKHELHLLRLATKDDLTGVSNRAAFRDMLKKSVEEVKESSICSALLYIDLNYFKKVNDKYGHYVGDMVLREVAARLSSRVRTADVIGRVGGDEFCVLLRGVGGVERAVSLAEDMRGVLDKPFENLPEEHRLGMSIGVLLLQPPDVVDAGEAMRRADSAMYHAKTTGRGVVVWEEGMLQSKAC</sequence>
<dbReference type="NCBIfam" id="TIGR00229">
    <property type="entry name" value="sensory_box"/>
    <property type="match status" value="1"/>
</dbReference>
<dbReference type="GO" id="GO:0003824">
    <property type="term" value="F:catalytic activity"/>
    <property type="evidence" value="ECO:0007669"/>
    <property type="project" value="UniProtKB-ARBA"/>
</dbReference>
<feature type="modified residue" description="4-aspartylphosphate" evidence="1">
    <location>
        <position position="59"/>
    </location>
</feature>
<evidence type="ECO:0000313" key="6">
    <source>
        <dbReference type="EMBL" id="ABB38428.1"/>
    </source>
</evidence>
<dbReference type="InterPro" id="IPR000014">
    <property type="entry name" value="PAS"/>
</dbReference>
<dbReference type="PROSITE" id="PS50112">
    <property type="entry name" value="PAS"/>
    <property type="match status" value="1"/>
</dbReference>
<dbReference type="PANTHER" id="PTHR44757">
    <property type="entry name" value="DIGUANYLATE CYCLASE DGCP"/>
    <property type="match status" value="1"/>
</dbReference>
<dbReference type="PANTHER" id="PTHR44757:SF2">
    <property type="entry name" value="BIOFILM ARCHITECTURE MAINTENANCE PROTEIN MBAA"/>
    <property type="match status" value="1"/>
</dbReference>
<evidence type="ECO:0000259" key="2">
    <source>
        <dbReference type="PROSITE" id="PS50110"/>
    </source>
</evidence>
<dbReference type="CDD" id="cd00130">
    <property type="entry name" value="PAS"/>
    <property type="match status" value="1"/>
</dbReference>
<evidence type="ECO:0000259" key="4">
    <source>
        <dbReference type="PROSITE" id="PS50113"/>
    </source>
</evidence>
<dbReference type="PDB" id="3CG0">
    <property type="method" value="X-ray"/>
    <property type="resolution" value="2.15 A"/>
    <property type="chains" value="A/B/C/D=2-130"/>
</dbReference>
<dbReference type="InterPro" id="IPR052155">
    <property type="entry name" value="Biofilm_reg_signaling"/>
</dbReference>
<feature type="domain" description="Response regulatory" evidence="2">
    <location>
        <begin position="9"/>
        <end position="124"/>
    </location>
</feature>
<dbReference type="PROSITE" id="PS50110">
    <property type="entry name" value="RESPONSE_REGULATORY"/>
    <property type="match status" value="1"/>
</dbReference>